<dbReference type="AlphaFoldDB" id="A0A1M7UW48"/>
<keyword evidence="3" id="KW-1185">Reference proteome</keyword>
<dbReference type="RefSeq" id="WP_072825110.1">
    <property type="nucleotide sequence ID" value="NZ_LT670849.1"/>
</dbReference>
<dbReference type="EMBL" id="LT670849">
    <property type="protein sequence ID" value="SHN87170.1"/>
    <property type="molecule type" value="Genomic_DNA"/>
</dbReference>
<keyword evidence="1" id="KW-0812">Transmembrane</keyword>
<reference evidence="3" key="1">
    <citation type="submission" date="2016-11" db="EMBL/GenBank/DDBJ databases">
        <authorList>
            <person name="Varghese N."/>
            <person name="Submissions S."/>
        </authorList>
    </citation>
    <scope>NUCLEOTIDE SEQUENCE [LARGE SCALE GENOMIC DNA]</scope>
    <source>
        <strain evidence="3">GAS401</strain>
    </source>
</reference>
<keyword evidence="1" id="KW-0472">Membrane</keyword>
<evidence type="ECO:0000256" key="1">
    <source>
        <dbReference type="SAM" id="Phobius"/>
    </source>
</evidence>
<protein>
    <submittedName>
        <fullName evidence="2">Uncharacterized protein</fullName>
    </submittedName>
</protein>
<dbReference type="OrthoDB" id="8237886at2"/>
<name>A0A1M7UW48_9BRAD</name>
<evidence type="ECO:0000313" key="3">
    <source>
        <dbReference type="Proteomes" id="UP000184096"/>
    </source>
</evidence>
<sequence length="102" mass="11493">MEFELKGALKKYRRMRSWRRAGMVIVVLGALTAPWFFSLGQTDTLICFLGAFTVSMASELEMRLKTIQIRLAGMNDQLNALSGRADPDEGPNADLILELNDW</sequence>
<proteinExistence type="predicted"/>
<keyword evidence="1" id="KW-1133">Transmembrane helix</keyword>
<accession>A0A1M7UW48</accession>
<gene>
    <name evidence="2" type="ORF">SAMN05444170_7041</name>
</gene>
<evidence type="ECO:0000313" key="2">
    <source>
        <dbReference type="EMBL" id="SHN87170.1"/>
    </source>
</evidence>
<dbReference type="Proteomes" id="UP000184096">
    <property type="component" value="Chromosome I"/>
</dbReference>
<feature type="transmembrane region" description="Helical" evidence="1">
    <location>
        <begin position="21"/>
        <end position="37"/>
    </location>
</feature>
<organism evidence="2 3">
    <name type="scientific">Bradyrhizobium erythrophlei</name>
    <dbReference type="NCBI Taxonomy" id="1437360"/>
    <lineage>
        <taxon>Bacteria</taxon>
        <taxon>Pseudomonadati</taxon>
        <taxon>Pseudomonadota</taxon>
        <taxon>Alphaproteobacteria</taxon>
        <taxon>Hyphomicrobiales</taxon>
        <taxon>Nitrobacteraceae</taxon>
        <taxon>Bradyrhizobium</taxon>
    </lineage>
</organism>